<protein>
    <recommendedName>
        <fullName evidence="4">Receptor L-domain domain-containing protein</fullName>
    </recommendedName>
</protein>
<evidence type="ECO:0000256" key="1">
    <source>
        <dbReference type="SAM" id="Phobius"/>
    </source>
</evidence>
<evidence type="ECO:0008006" key="4">
    <source>
        <dbReference type="Google" id="ProtNLM"/>
    </source>
</evidence>
<keyword evidence="3" id="KW-1185">Reference proteome</keyword>
<dbReference type="EMBL" id="WUBL01000168">
    <property type="protein sequence ID" value="KAF2964053.1"/>
    <property type="molecule type" value="Genomic_DNA"/>
</dbReference>
<proteinExistence type="predicted"/>
<comment type="caution">
    <text evidence="2">The sequence shown here is derived from an EMBL/GenBank/DDBJ whole genome shotgun (WGS) entry which is preliminary data.</text>
</comment>
<reference evidence="2 3" key="1">
    <citation type="submission" date="2019-12" db="EMBL/GenBank/DDBJ databases">
        <title>Draft genome sequence of the ascomycete Xylaria multiplex DSM 110363.</title>
        <authorList>
            <person name="Buettner E."/>
            <person name="Kellner H."/>
        </authorList>
    </citation>
    <scope>NUCLEOTIDE SEQUENCE [LARGE SCALE GENOMIC DNA]</scope>
    <source>
        <strain evidence="2 3">DSM 110363</strain>
    </source>
</reference>
<feature type="transmembrane region" description="Helical" evidence="1">
    <location>
        <begin position="324"/>
        <end position="347"/>
    </location>
</feature>
<dbReference type="Proteomes" id="UP000481858">
    <property type="component" value="Unassembled WGS sequence"/>
</dbReference>
<keyword evidence="1" id="KW-0472">Membrane</keyword>
<evidence type="ECO:0000313" key="2">
    <source>
        <dbReference type="EMBL" id="KAF2964053.1"/>
    </source>
</evidence>
<keyword evidence="1" id="KW-1133">Transmembrane helix</keyword>
<sequence>MKPPEAIELTGRKAGPGTSVEIWIVVIIGAKSLTTFDVGNVTSFGDLILLDIGPNPWPDRQSFNSGNITTADYVEIDHCLDLSLLENVRYLKISKAYRCFWLFKNIKSIGNYTLTNLSDPETLARLLNGRGVGWVETPSFRINESMIIDSLRLYSNSLGYSSDEIVPQITTVGTDFNITSNTNVNLTFDFLTDVGASLFIHNNTDSQFKFEKISTVGSILLIDNINTTIPWFPALTIANDIHIRGNIDTSIGPNIFPALQSVTGTVVIEAWNDDFDCSKLVQYRDNHMIHHLSCNGTNNGTTGVANNAIDTIHESNPVLSPGGWAGVGVGIGGFVVGLLVSLIWLYVHLKRQIRNLAQPRPQTLNGKETTEGHVEPPQVFQIQEADGAGIIREKPDDPLIELPAKPAELPISP</sequence>
<gene>
    <name evidence="2" type="ORF">GQX73_g9521</name>
</gene>
<accession>A0A7C8MMD6</accession>
<evidence type="ECO:0000313" key="3">
    <source>
        <dbReference type="Proteomes" id="UP000481858"/>
    </source>
</evidence>
<keyword evidence="1" id="KW-0812">Transmembrane</keyword>
<organism evidence="2 3">
    <name type="scientific">Xylaria multiplex</name>
    <dbReference type="NCBI Taxonomy" id="323545"/>
    <lineage>
        <taxon>Eukaryota</taxon>
        <taxon>Fungi</taxon>
        <taxon>Dikarya</taxon>
        <taxon>Ascomycota</taxon>
        <taxon>Pezizomycotina</taxon>
        <taxon>Sordariomycetes</taxon>
        <taxon>Xylariomycetidae</taxon>
        <taxon>Xylariales</taxon>
        <taxon>Xylariaceae</taxon>
        <taxon>Xylaria</taxon>
    </lineage>
</organism>
<dbReference type="AlphaFoldDB" id="A0A7C8MMD6"/>
<dbReference type="InParanoid" id="A0A7C8MMD6"/>
<dbReference type="OrthoDB" id="4763830at2759"/>
<name>A0A7C8MMD6_9PEZI</name>